<keyword evidence="4" id="KW-1185">Reference proteome</keyword>
<keyword evidence="2" id="KW-1133">Transmembrane helix</keyword>
<keyword evidence="2" id="KW-0472">Membrane</keyword>
<evidence type="ECO:0000313" key="3">
    <source>
        <dbReference type="EMBL" id="RJL22486.1"/>
    </source>
</evidence>
<accession>A0A3A4A455</accession>
<reference evidence="3 4" key="1">
    <citation type="submission" date="2018-09" db="EMBL/GenBank/DDBJ databases">
        <title>YIM 75507 draft genome.</title>
        <authorList>
            <person name="Tang S."/>
            <person name="Feng Y."/>
        </authorList>
    </citation>
    <scope>NUCLEOTIDE SEQUENCE [LARGE SCALE GENOMIC DNA]</scope>
    <source>
        <strain evidence="3 4">YIM 75507</strain>
    </source>
</reference>
<sequence>MKISGTIKVTGSTSQDVPMTQDPAAQGAAVEAGQPITLPAMKGNFSPQTAGQYPLAPGDFVVTLTVSGAPQTITCKPSGTVQPLVTVDASGTGTGTGTGTPTNGSTNGTTTTPTTDVPTPTPTPSDTQTEESQVKVSPSGPAPAGGGGLSDQFPLTALMVVWGVAMVMAVAALGVWWWARRDADA</sequence>
<dbReference type="EMBL" id="QZEY01000022">
    <property type="protein sequence ID" value="RJL22486.1"/>
    <property type="molecule type" value="Genomic_DNA"/>
</dbReference>
<feature type="compositionally biased region" description="Polar residues" evidence="1">
    <location>
        <begin position="7"/>
        <end position="18"/>
    </location>
</feature>
<protein>
    <submittedName>
        <fullName evidence="3">Uncharacterized protein</fullName>
    </submittedName>
</protein>
<dbReference type="Proteomes" id="UP000265768">
    <property type="component" value="Unassembled WGS sequence"/>
</dbReference>
<evidence type="ECO:0000256" key="1">
    <source>
        <dbReference type="SAM" id="MobiDB-lite"/>
    </source>
</evidence>
<evidence type="ECO:0000313" key="4">
    <source>
        <dbReference type="Proteomes" id="UP000265768"/>
    </source>
</evidence>
<name>A0A3A4A455_9ACTN</name>
<feature type="region of interest" description="Disordered" evidence="1">
    <location>
        <begin position="86"/>
        <end position="149"/>
    </location>
</feature>
<organism evidence="3 4">
    <name type="scientific">Bailinhaonella thermotolerans</name>
    <dbReference type="NCBI Taxonomy" id="1070861"/>
    <lineage>
        <taxon>Bacteria</taxon>
        <taxon>Bacillati</taxon>
        <taxon>Actinomycetota</taxon>
        <taxon>Actinomycetes</taxon>
        <taxon>Streptosporangiales</taxon>
        <taxon>Streptosporangiaceae</taxon>
        <taxon>Bailinhaonella</taxon>
    </lineage>
</organism>
<feature type="compositionally biased region" description="Low complexity" evidence="1">
    <location>
        <begin position="99"/>
        <end position="118"/>
    </location>
</feature>
<dbReference type="AlphaFoldDB" id="A0A3A4A455"/>
<gene>
    <name evidence="3" type="ORF">D5H75_35240</name>
</gene>
<comment type="caution">
    <text evidence="3">The sequence shown here is derived from an EMBL/GenBank/DDBJ whole genome shotgun (WGS) entry which is preliminary data.</text>
</comment>
<feature type="transmembrane region" description="Helical" evidence="2">
    <location>
        <begin position="157"/>
        <end position="179"/>
    </location>
</feature>
<proteinExistence type="predicted"/>
<keyword evidence="2" id="KW-0812">Transmembrane</keyword>
<feature type="region of interest" description="Disordered" evidence="1">
    <location>
        <begin position="1"/>
        <end position="28"/>
    </location>
</feature>
<evidence type="ECO:0000256" key="2">
    <source>
        <dbReference type="SAM" id="Phobius"/>
    </source>
</evidence>